<dbReference type="GO" id="GO:0034605">
    <property type="term" value="P:cellular response to heat"/>
    <property type="evidence" value="ECO:0007669"/>
    <property type="project" value="TreeGrafter"/>
</dbReference>
<dbReference type="Gene3D" id="3.40.50.300">
    <property type="entry name" value="P-loop containing nucleotide triphosphate hydrolases"/>
    <property type="match status" value="2"/>
</dbReference>
<keyword evidence="3" id="KW-0143">Chaperone</keyword>
<dbReference type="InterPro" id="IPR027417">
    <property type="entry name" value="P-loop_NTPase"/>
</dbReference>
<dbReference type="Gene3D" id="1.10.8.60">
    <property type="match status" value="2"/>
</dbReference>
<dbReference type="EMBL" id="MFZS01000031">
    <property type="protein sequence ID" value="OGK28711.1"/>
    <property type="molecule type" value="Genomic_DNA"/>
</dbReference>
<dbReference type="GO" id="GO:0005524">
    <property type="term" value="F:ATP binding"/>
    <property type="evidence" value="ECO:0007669"/>
    <property type="project" value="UniProtKB-KW"/>
</dbReference>
<dbReference type="InterPro" id="IPR003959">
    <property type="entry name" value="ATPase_AAA_core"/>
</dbReference>
<proteinExistence type="predicted"/>
<feature type="domain" description="Clp ATPase C-terminal" evidence="6">
    <location>
        <begin position="664"/>
        <end position="745"/>
    </location>
</feature>
<feature type="transmembrane region" description="Helical" evidence="4">
    <location>
        <begin position="20"/>
        <end position="37"/>
    </location>
</feature>
<comment type="caution">
    <text evidence="7">The sequence shown here is derived from an EMBL/GenBank/DDBJ whole genome shotgun (WGS) entry which is preliminary data.</text>
</comment>
<dbReference type="InterPro" id="IPR019489">
    <property type="entry name" value="Clp_ATPase_C"/>
</dbReference>
<dbReference type="InterPro" id="IPR001270">
    <property type="entry name" value="ClpA/B"/>
</dbReference>
<dbReference type="AlphaFoldDB" id="A0A1F7HBM2"/>
<evidence type="ECO:0000259" key="5">
    <source>
        <dbReference type="SMART" id="SM00382"/>
    </source>
</evidence>
<dbReference type="InterPro" id="IPR050130">
    <property type="entry name" value="ClpA_ClpB"/>
</dbReference>
<dbReference type="InterPro" id="IPR041546">
    <property type="entry name" value="ClpA/ClpB_AAA_lid"/>
</dbReference>
<keyword evidence="4" id="KW-0812">Transmembrane</keyword>
<dbReference type="Pfam" id="PF17871">
    <property type="entry name" value="AAA_lid_9"/>
    <property type="match status" value="1"/>
</dbReference>
<keyword evidence="1" id="KW-0547">Nucleotide-binding</keyword>
<evidence type="ECO:0000256" key="4">
    <source>
        <dbReference type="SAM" id="Phobius"/>
    </source>
</evidence>
<keyword evidence="2" id="KW-0067">ATP-binding</keyword>
<dbReference type="InterPro" id="IPR003593">
    <property type="entry name" value="AAA+_ATPase"/>
</dbReference>
<evidence type="ECO:0000313" key="7">
    <source>
        <dbReference type="EMBL" id="OGK28711.1"/>
    </source>
</evidence>
<dbReference type="SUPFAM" id="SSF52540">
    <property type="entry name" value="P-loop containing nucleoside triphosphate hydrolases"/>
    <property type="match status" value="2"/>
</dbReference>
<dbReference type="PRINTS" id="PR00300">
    <property type="entry name" value="CLPPROTEASEA"/>
</dbReference>
<dbReference type="PANTHER" id="PTHR11638:SF175">
    <property type="entry name" value="ATP-DEPENDENT CLP PROTEASE, ATP-BINDING SUBUNIT CLPC"/>
    <property type="match status" value="1"/>
</dbReference>
<dbReference type="Pfam" id="PF10431">
    <property type="entry name" value="ClpB_D2-small"/>
    <property type="match status" value="1"/>
</dbReference>
<evidence type="ECO:0000256" key="2">
    <source>
        <dbReference type="ARBA" id="ARBA00022840"/>
    </source>
</evidence>
<dbReference type="GO" id="GO:0016887">
    <property type="term" value="F:ATP hydrolysis activity"/>
    <property type="evidence" value="ECO:0007669"/>
    <property type="project" value="InterPro"/>
</dbReference>
<keyword evidence="4" id="KW-0472">Membrane</keyword>
<dbReference type="GO" id="GO:0005737">
    <property type="term" value="C:cytoplasm"/>
    <property type="evidence" value="ECO:0007669"/>
    <property type="project" value="TreeGrafter"/>
</dbReference>
<evidence type="ECO:0008006" key="9">
    <source>
        <dbReference type="Google" id="ProtNLM"/>
    </source>
</evidence>
<reference evidence="7 8" key="1">
    <citation type="journal article" date="2016" name="Nat. Commun.">
        <title>Thousands of microbial genomes shed light on interconnected biogeochemical processes in an aquifer system.</title>
        <authorList>
            <person name="Anantharaman K."/>
            <person name="Brown C.T."/>
            <person name="Hug L.A."/>
            <person name="Sharon I."/>
            <person name="Castelle C.J."/>
            <person name="Probst A.J."/>
            <person name="Thomas B.C."/>
            <person name="Singh A."/>
            <person name="Wilkins M.J."/>
            <person name="Karaoz U."/>
            <person name="Brodie E.L."/>
            <person name="Williams K.H."/>
            <person name="Hubbard S.S."/>
            <person name="Banfield J.F."/>
        </authorList>
    </citation>
    <scope>NUCLEOTIDE SEQUENCE [LARGE SCALE GENOMIC DNA]</scope>
</reference>
<accession>A0A1F7HBM2</accession>
<evidence type="ECO:0000259" key="6">
    <source>
        <dbReference type="SMART" id="SM01086"/>
    </source>
</evidence>
<evidence type="ECO:0000256" key="3">
    <source>
        <dbReference type="ARBA" id="ARBA00023186"/>
    </source>
</evidence>
<organism evidence="7 8">
    <name type="scientific">Candidatus Roizmanbacteria bacterium RIFCSPHIGHO2_02_FULL_40_9</name>
    <dbReference type="NCBI Taxonomy" id="1802042"/>
    <lineage>
        <taxon>Bacteria</taxon>
        <taxon>Candidatus Roizmaniibacteriota</taxon>
    </lineage>
</organism>
<feature type="transmembrane region" description="Helical" evidence="4">
    <location>
        <begin position="82"/>
        <end position="115"/>
    </location>
</feature>
<feature type="domain" description="AAA+ ATPase" evidence="5">
    <location>
        <begin position="495"/>
        <end position="665"/>
    </location>
</feature>
<protein>
    <recommendedName>
        <fullName evidence="9">AAA+ ATPase domain-containing protein</fullName>
    </recommendedName>
</protein>
<dbReference type="Pfam" id="PF07724">
    <property type="entry name" value="AAA_2"/>
    <property type="match status" value="1"/>
</dbReference>
<dbReference type="SMART" id="SM00382">
    <property type="entry name" value="AAA"/>
    <property type="match status" value="2"/>
</dbReference>
<sequence>MHDPFDVFVRKRLDNTKNAFVNLFIFLPYFFSVKELLRTLFAPWKNVVTKKTKPGFSMEEFGERIANNGVSRFMGFMIRSSIIWAYIVIQIGLVITAPLLFFIVLLTLPIAYSMYVSKPTPDEEKKILYEKFLRRHLSDQTNKESVDRWFERYFAFNQKTAWWDLKRLMSNPPLGRDLTSGFTPNLDKYATELTKQQAHYRHLIGRQQEIEVVQRILSKSGDANVILVGDQGVGRRTIVEALAKIINEGKCSSQLAYKRILEIDLEKILAESTDHIQREKTLGDLFQEAVDAKNIIVLINNFDKYVNHDKDGVDLTSVMEKYARLNTFQLIGITTPYLYQKYIYSNKQISELFEKVDITEITKDQAIEILLDAALEIEKRHDVSISYDALQAAVVETDRYISTSPLPEKAIELLDEASIYAKDHLHSTAVNAHVVNTVLQQKIHIPTELDGNLKQKLLDLEKLLLARVVYQTEALHKLAATLRKSFVMVGSRKKPLASFLFLGPTGVGKTETAKAVTQIFFGNENQLMRFDMSLYQSKQDISKLIGSPETNEPGLLTETIRQQRFGTLLLDELEKADHDLINIFLTVLDEGYFTDGYGNKVDCTNLLVIATSNAGADFIYKKTLENPGNNDAVTSGLVDYLIEQKVYSPEFLNRFDGVVIYKPLSPEAIQTIAQTMLSHIQQDISQKYKVSLTFSPDFLSHLIKNGYDPRFGARNMQRIVRDEVEDKIAQTVLQGSATPGSVINF</sequence>
<dbReference type="Pfam" id="PF00004">
    <property type="entry name" value="AAA"/>
    <property type="match status" value="1"/>
</dbReference>
<gene>
    <name evidence="7" type="ORF">A3D06_01400</name>
</gene>
<keyword evidence="4" id="KW-1133">Transmembrane helix</keyword>
<dbReference type="SMART" id="SM01086">
    <property type="entry name" value="ClpB_D2-small"/>
    <property type="match status" value="1"/>
</dbReference>
<dbReference type="Proteomes" id="UP000177027">
    <property type="component" value="Unassembled WGS sequence"/>
</dbReference>
<dbReference type="PANTHER" id="PTHR11638">
    <property type="entry name" value="ATP-DEPENDENT CLP PROTEASE"/>
    <property type="match status" value="1"/>
</dbReference>
<evidence type="ECO:0000313" key="8">
    <source>
        <dbReference type="Proteomes" id="UP000177027"/>
    </source>
</evidence>
<name>A0A1F7HBM2_9BACT</name>
<dbReference type="CDD" id="cd19499">
    <property type="entry name" value="RecA-like_ClpB_Hsp104-like"/>
    <property type="match status" value="1"/>
</dbReference>
<feature type="domain" description="AAA+ ATPase" evidence="5">
    <location>
        <begin position="221"/>
        <end position="373"/>
    </location>
</feature>
<evidence type="ECO:0000256" key="1">
    <source>
        <dbReference type="ARBA" id="ARBA00022741"/>
    </source>
</evidence>
<dbReference type="CDD" id="cd00009">
    <property type="entry name" value="AAA"/>
    <property type="match status" value="1"/>
</dbReference>